<dbReference type="EMBL" id="PGOL01000696">
    <property type="protein sequence ID" value="PKI66040.1"/>
    <property type="molecule type" value="Genomic_DNA"/>
</dbReference>
<organism evidence="1 2">
    <name type="scientific">Punica granatum</name>
    <name type="common">Pomegranate</name>
    <dbReference type="NCBI Taxonomy" id="22663"/>
    <lineage>
        <taxon>Eukaryota</taxon>
        <taxon>Viridiplantae</taxon>
        <taxon>Streptophyta</taxon>
        <taxon>Embryophyta</taxon>
        <taxon>Tracheophyta</taxon>
        <taxon>Spermatophyta</taxon>
        <taxon>Magnoliopsida</taxon>
        <taxon>eudicotyledons</taxon>
        <taxon>Gunneridae</taxon>
        <taxon>Pentapetalae</taxon>
        <taxon>rosids</taxon>
        <taxon>malvids</taxon>
        <taxon>Myrtales</taxon>
        <taxon>Lythraceae</taxon>
        <taxon>Punica</taxon>
    </lineage>
</organism>
<name>A0A2I0KCV7_PUNGR</name>
<evidence type="ECO:0000313" key="2">
    <source>
        <dbReference type="Proteomes" id="UP000233551"/>
    </source>
</evidence>
<reference evidence="1 2" key="1">
    <citation type="submission" date="2017-11" db="EMBL/GenBank/DDBJ databases">
        <title>De-novo sequencing of pomegranate (Punica granatum L.) genome.</title>
        <authorList>
            <person name="Akparov Z."/>
            <person name="Amiraslanov A."/>
            <person name="Hajiyeva S."/>
            <person name="Abbasov M."/>
            <person name="Kaur K."/>
            <person name="Hamwieh A."/>
            <person name="Solovyev V."/>
            <person name="Salamov A."/>
            <person name="Braich B."/>
            <person name="Kosarev P."/>
            <person name="Mahmoud A."/>
            <person name="Hajiyev E."/>
            <person name="Babayeva S."/>
            <person name="Izzatullayeva V."/>
            <person name="Mammadov A."/>
            <person name="Mammadov A."/>
            <person name="Sharifova S."/>
            <person name="Ojaghi J."/>
            <person name="Eynullazada K."/>
            <person name="Bayramov B."/>
            <person name="Abdulazimova A."/>
            <person name="Shahmuradov I."/>
        </authorList>
    </citation>
    <scope>NUCLEOTIDE SEQUENCE [LARGE SCALE GENOMIC DNA]</scope>
    <source>
        <strain evidence="2">cv. AG2017</strain>
        <tissue evidence="1">Leaf</tissue>
    </source>
</reference>
<keyword evidence="2" id="KW-1185">Reference proteome</keyword>
<evidence type="ECO:0000313" key="1">
    <source>
        <dbReference type="EMBL" id="PKI66040.1"/>
    </source>
</evidence>
<gene>
    <name evidence="1" type="ORF">CRG98_013535</name>
</gene>
<dbReference type="Proteomes" id="UP000233551">
    <property type="component" value="Unassembled WGS sequence"/>
</dbReference>
<comment type="caution">
    <text evidence="1">The sequence shown here is derived from an EMBL/GenBank/DDBJ whole genome shotgun (WGS) entry which is preliminary data.</text>
</comment>
<dbReference type="AlphaFoldDB" id="A0A2I0KCV7"/>
<proteinExistence type="predicted"/>
<protein>
    <submittedName>
        <fullName evidence="1">Uncharacterized protein</fullName>
    </submittedName>
</protein>
<sequence>MKAPELWGARELKLLKGLKLLLEPSSQIKPDEAKSGLKEVGSGFFDSRGTRNMSRFPKRWKRGMAMHTLLHIIRLIRNCHSH</sequence>
<accession>A0A2I0KCV7</accession>